<sequence length="268" mass="31112">MESRDDDQTHNDAPFEKATVNGTPMSVIFDQAVKLRTARDAVLRSNFDNFPIFLQNSWIHRELSEKRELPFDSRFELATRFKLEGNEKVKEGLFSEALTLYEKSFALFRWIENTNPNWQNDTIKDEFIKEHSFESNNPDEIKQVNQLLQNVCTNIAIIRLKLKQFSLAISACDYSLQIDEEPCVKTLYLRAKARTTPKSAGLVEENLALKDLSSALAIEPNNRIVKRELEKMLRQKKLVEAKRKKVYSGSYIYVMQTSYLLLIACYLN</sequence>
<evidence type="ECO:0000256" key="2">
    <source>
        <dbReference type="ARBA" id="ARBA00022803"/>
    </source>
</evidence>
<accession>A0AAD3DD58</accession>
<comment type="caution">
    <text evidence="3">The sequence shown here is derived from an EMBL/GenBank/DDBJ whole genome shotgun (WGS) entry which is preliminary data.</text>
</comment>
<evidence type="ECO:0000313" key="3">
    <source>
        <dbReference type="EMBL" id="GFH60479.1"/>
    </source>
</evidence>
<dbReference type="PANTHER" id="PTHR11242:SF17">
    <property type="match status" value="1"/>
</dbReference>
<evidence type="ECO:0000313" key="4">
    <source>
        <dbReference type="Proteomes" id="UP001054902"/>
    </source>
</evidence>
<organism evidence="3 4">
    <name type="scientific">Chaetoceros tenuissimus</name>
    <dbReference type="NCBI Taxonomy" id="426638"/>
    <lineage>
        <taxon>Eukaryota</taxon>
        <taxon>Sar</taxon>
        <taxon>Stramenopiles</taxon>
        <taxon>Ochrophyta</taxon>
        <taxon>Bacillariophyta</taxon>
        <taxon>Coscinodiscophyceae</taxon>
        <taxon>Chaetocerotophycidae</taxon>
        <taxon>Chaetocerotales</taxon>
        <taxon>Chaetocerotaceae</taxon>
        <taxon>Chaetoceros</taxon>
    </lineage>
</organism>
<evidence type="ECO:0008006" key="5">
    <source>
        <dbReference type="Google" id="ProtNLM"/>
    </source>
</evidence>
<name>A0AAD3DD58_9STRA</name>
<dbReference type="PANTHER" id="PTHR11242">
    <property type="entry name" value="ARYL HYDROCARBON RECEPTOR INTERACTING PROTEIN RELATED"/>
    <property type="match status" value="1"/>
</dbReference>
<dbReference type="AlphaFoldDB" id="A0AAD3DD58"/>
<reference evidence="3 4" key="1">
    <citation type="journal article" date="2021" name="Sci. Rep.">
        <title>The genome of the diatom Chaetoceros tenuissimus carries an ancient integrated fragment of an extant virus.</title>
        <authorList>
            <person name="Hongo Y."/>
            <person name="Kimura K."/>
            <person name="Takaki Y."/>
            <person name="Yoshida Y."/>
            <person name="Baba S."/>
            <person name="Kobayashi G."/>
            <person name="Nagasaki K."/>
            <person name="Hano T."/>
            <person name="Tomaru Y."/>
        </authorList>
    </citation>
    <scope>NUCLEOTIDE SEQUENCE [LARGE SCALE GENOMIC DNA]</scope>
    <source>
        <strain evidence="3 4">NIES-3715</strain>
    </source>
</reference>
<protein>
    <recommendedName>
        <fullName evidence="5">Peptidylprolyl isomerase</fullName>
    </recommendedName>
</protein>
<proteinExistence type="predicted"/>
<keyword evidence="1" id="KW-0677">Repeat</keyword>
<dbReference type="InterPro" id="IPR011990">
    <property type="entry name" value="TPR-like_helical_dom_sf"/>
</dbReference>
<dbReference type="Gene3D" id="1.25.40.10">
    <property type="entry name" value="Tetratricopeptide repeat domain"/>
    <property type="match status" value="1"/>
</dbReference>
<dbReference type="EMBL" id="BLLK01000069">
    <property type="protein sequence ID" value="GFH60479.1"/>
    <property type="molecule type" value="Genomic_DNA"/>
</dbReference>
<keyword evidence="4" id="KW-1185">Reference proteome</keyword>
<gene>
    <name evidence="3" type="ORF">CTEN210_16955</name>
</gene>
<dbReference type="Proteomes" id="UP001054902">
    <property type="component" value="Unassembled WGS sequence"/>
</dbReference>
<evidence type="ECO:0000256" key="1">
    <source>
        <dbReference type="ARBA" id="ARBA00022737"/>
    </source>
</evidence>
<dbReference type="SUPFAM" id="SSF48452">
    <property type="entry name" value="TPR-like"/>
    <property type="match status" value="1"/>
</dbReference>
<dbReference type="InterPro" id="IPR039663">
    <property type="entry name" value="AIP/AIPL1/TTC9"/>
</dbReference>
<keyword evidence="2" id="KW-0802">TPR repeat</keyword>